<dbReference type="PANTHER" id="PTHR46108:SF4">
    <property type="entry name" value="BLUE CHEESE"/>
    <property type="match status" value="1"/>
</dbReference>
<dbReference type="InterPro" id="IPR036372">
    <property type="entry name" value="BEACH_dom_sf"/>
</dbReference>
<feature type="domain" description="BEACH" evidence="3">
    <location>
        <begin position="14"/>
        <end position="288"/>
    </location>
</feature>
<dbReference type="InterPro" id="IPR051944">
    <property type="entry name" value="BEACH_domain_protein"/>
</dbReference>
<evidence type="ECO:0000256" key="2">
    <source>
        <dbReference type="ARBA" id="ARBA00022737"/>
    </source>
</evidence>
<evidence type="ECO:0000259" key="3">
    <source>
        <dbReference type="PROSITE" id="PS50197"/>
    </source>
</evidence>
<dbReference type="EMBL" id="KZ345118">
    <property type="protein sequence ID" value="PIO75657.1"/>
    <property type="molecule type" value="Genomic_DNA"/>
</dbReference>
<reference evidence="4 5" key="1">
    <citation type="submission" date="2015-09" db="EMBL/GenBank/DDBJ databases">
        <title>Draft genome of the parasitic nematode Teladorsagia circumcincta isolate WARC Sus (inbred).</title>
        <authorList>
            <person name="Mitreva M."/>
        </authorList>
    </citation>
    <scope>NUCLEOTIDE SEQUENCE [LARGE SCALE GENOMIC DNA]</scope>
    <source>
        <strain evidence="4 5">S</strain>
    </source>
</reference>
<dbReference type="Gene3D" id="1.10.1540.10">
    <property type="entry name" value="BEACH domain"/>
    <property type="match status" value="2"/>
</dbReference>
<keyword evidence="1" id="KW-0853">WD repeat</keyword>
<dbReference type="SUPFAM" id="SSF81837">
    <property type="entry name" value="BEACH domain"/>
    <property type="match status" value="1"/>
</dbReference>
<accession>A0A2G9UZJ5</accession>
<keyword evidence="5" id="KW-1185">Reference proteome</keyword>
<dbReference type="CDD" id="cd06071">
    <property type="entry name" value="Beach"/>
    <property type="match status" value="1"/>
</dbReference>
<dbReference type="PROSITE" id="PS50197">
    <property type="entry name" value="BEACH"/>
    <property type="match status" value="1"/>
</dbReference>
<dbReference type="Proteomes" id="UP000230423">
    <property type="component" value="Unassembled WGS sequence"/>
</dbReference>
<protein>
    <submittedName>
        <fullName evidence="4">Beige/BEACH domain protein</fullName>
    </submittedName>
</protein>
<evidence type="ECO:0000256" key="1">
    <source>
        <dbReference type="ARBA" id="ARBA00022574"/>
    </source>
</evidence>
<dbReference type="SMART" id="SM01026">
    <property type="entry name" value="Beach"/>
    <property type="match status" value="1"/>
</dbReference>
<evidence type="ECO:0000313" key="4">
    <source>
        <dbReference type="EMBL" id="PIO75657.1"/>
    </source>
</evidence>
<sequence>MAKGLTAGGTESVGGQKATMAIEQSGRASLLNSIIGRFFCKTVSSDSFWSYNDLSQYPVLPWVLADYSSPTLDFTNPKTFRDLSKPMGAQHPQRLEQFLKRYREWDDPTGETPPYMYGTHYSSAMIGGHFDLADRMFHSIGDAWVSASRNNMADVKELIPEFFVLPELLLNKNRFDFGVKQNGVALDDVVLPPWAHGDAREFIRLHRQALECDYVSSHLHEWIDLVFGYKQNGEEAVKANNLFHHLFYEGSVDFESIIDPLTRNATIGFVNNFGQIPTQLFKKPHPQKKVSPVDGFSNTPGVTTQRLFYHCLHSLKPPQSPVKELRSAVGSIYQSERAGLIALEQNKVLIGTNRYIAWGYPDRSIRMGQIDSDKCLDSLPETGFAKKAEVAGWTFGCCNVFG</sequence>
<dbReference type="AlphaFoldDB" id="A0A2G9UZJ5"/>
<name>A0A2G9UZJ5_TELCI</name>
<dbReference type="PANTHER" id="PTHR46108">
    <property type="entry name" value="BLUE CHEESE"/>
    <property type="match status" value="1"/>
</dbReference>
<gene>
    <name evidence="4" type="ORF">TELCIR_02282</name>
</gene>
<keyword evidence="2" id="KW-0677">Repeat</keyword>
<dbReference type="InterPro" id="IPR000409">
    <property type="entry name" value="BEACH_dom"/>
</dbReference>
<dbReference type="Pfam" id="PF02138">
    <property type="entry name" value="Beach"/>
    <property type="match status" value="1"/>
</dbReference>
<evidence type="ECO:0000313" key="5">
    <source>
        <dbReference type="Proteomes" id="UP000230423"/>
    </source>
</evidence>
<organism evidence="4 5">
    <name type="scientific">Teladorsagia circumcincta</name>
    <name type="common">Brown stomach worm</name>
    <name type="synonym">Ostertagia circumcincta</name>
    <dbReference type="NCBI Taxonomy" id="45464"/>
    <lineage>
        <taxon>Eukaryota</taxon>
        <taxon>Metazoa</taxon>
        <taxon>Ecdysozoa</taxon>
        <taxon>Nematoda</taxon>
        <taxon>Chromadorea</taxon>
        <taxon>Rhabditida</taxon>
        <taxon>Rhabditina</taxon>
        <taxon>Rhabditomorpha</taxon>
        <taxon>Strongyloidea</taxon>
        <taxon>Trichostrongylidae</taxon>
        <taxon>Teladorsagia</taxon>
    </lineage>
</organism>
<proteinExistence type="predicted"/>
<dbReference type="OrthoDB" id="5838757at2759"/>